<gene>
    <name evidence="4" type="ORF">GMOD_00000332</name>
</gene>
<feature type="signal peptide" evidence="3">
    <location>
        <begin position="1"/>
        <end position="27"/>
    </location>
</feature>
<dbReference type="Pfam" id="PF01670">
    <property type="entry name" value="Glyco_hydro_12"/>
    <property type="match status" value="1"/>
</dbReference>
<keyword evidence="2" id="KW-0378">Hydrolase</keyword>
<evidence type="ECO:0000256" key="1">
    <source>
        <dbReference type="ARBA" id="ARBA00005519"/>
    </source>
</evidence>
<proteinExistence type="inferred from homology"/>
<dbReference type="SUPFAM" id="SSF49899">
    <property type="entry name" value="Concanavalin A-like lectins/glucanases"/>
    <property type="match status" value="1"/>
</dbReference>
<evidence type="ECO:0000256" key="3">
    <source>
        <dbReference type="SAM" id="SignalP"/>
    </source>
</evidence>
<dbReference type="InterPro" id="IPR002594">
    <property type="entry name" value="GH12"/>
</dbReference>
<dbReference type="OrthoDB" id="89349at2759"/>
<keyword evidence="3" id="KW-0732">Signal</keyword>
<reference evidence="4 5" key="1">
    <citation type="journal article" date="2014" name="PLoS ONE">
        <title>De novo Genome Assembly of the Fungal Plant Pathogen Pyrenophora semeniperda.</title>
        <authorList>
            <person name="Soliai M.M."/>
            <person name="Meyer S.E."/>
            <person name="Udall J.A."/>
            <person name="Elzinga D.E."/>
            <person name="Hermansen R.A."/>
            <person name="Bodily P.M."/>
            <person name="Hart A.A."/>
            <person name="Coleman C.E."/>
        </authorList>
    </citation>
    <scope>NUCLEOTIDE SEQUENCE [LARGE SCALE GENOMIC DNA]</scope>
    <source>
        <strain evidence="4 5">CCB06</strain>
        <tissue evidence="4">Mycelium</tissue>
    </source>
</reference>
<name>A0A3M7M781_9PLEO</name>
<evidence type="ECO:0000256" key="2">
    <source>
        <dbReference type="RuleBase" id="RU361163"/>
    </source>
</evidence>
<feature type="chain" id="PRO_5017937845" evidence="3">
    <location>
        <begin position="28"/>
        <end position="248"/>
    </location>
</feature>
<organism evidence="4 5">
    <name type="scientific">Pyrenophora seminiperda CCB06</name>
    <dbReference type="NCBI Taxonomy" id="1302712"/>
    <lineage>
        <taxon>Eukaryota</taxon>
        <taxon>Fungi</taxon>
        <taxon>Dikarya</taxon>
        <taxon>Ascomycota</taxon>
        <taxon>Pezizomycotina</taxon>
        <taxon>Dothideomycetes</taxon>
        <taxon>Pleosporomycetidae</taxon>
        <taxon>Pleosporales</taxon>
        <taxon>Pleosporineae</taxon>
        <taxon>Pleosporaceae</taxon>
        <taxon>Pyrenophora</taxon>
    </lineage>
</organism>
<dbReference type="GO" id="GO:0000272">
    <property type="term" value="P:polysaccharide catabolic process"/>
    <property type="evidence" value="ECO:0007669"/>
    <property type="project" value="UniProtKB-KW"/>
</dbReference>
<dbReference type="GO" id="GO:0008810">
    <property type="term" value="F:cellulase activity"/>
    <property type="evidence" value="ECO:0007669"/>
    <property type="project" value="InterPro"/>
</dbReference>
<keyword evidence="2" id="KW-0326">Glycosidase</keyword>
<protein>
    <submittedName>
        <fullName evidence="4">Murein transglycosylase</fullName>
    </submittedName>
</protein>
<dbReference type="AlphaFoldDB" id="A0A3M7M781"/>
<dbReference type="InterPro" id="IPR013320">
    <property type="entry name" value="ConA-like_dom_sf"/>
</dbReference>
<dbReference type="InterPro" id="IPR013319">
    <property type="entry name" value="GH11/12"/>
</dbReference>
<dbReference type="Proteomes" id="UP000265663">
    <property type="component" value="Unassembled WGS sequence"/>
</dbReference>
<evidence type="ECO:0000313" key="4">
    <source>
        <dbReference type="EMBL" id="RMZ70260.1"/>
    </source>
</evidence>
<sequence>METAIQIPHTMKAVTFIIGALASVASAQQATLCKAYQYYSSNGYELNNNLWGTSAATGGSQCTYVDSVSSTGAKWHSKWNWSGGQDNVKSYVYSGRQITKKPVSQISNMQTEAYWVYDTNNIRCNVAYDLFTAQDINHSASSGDYELMVWLARYNVYPIGSSQGMVTVAGRTWELFYGLNGSMKVYSFVAPSPVNNFSSNLKDFYTWLASNKGFPISSQNLITYQFGTEAFTGGPATFTVNQWSANAY</sequence>
<dbReference type="Gene3D" id="2.60.120.180">
    <property type="match status" value="1"/>
</dbReference>
<dbReference type="PANTHER" id="PTHR34002">
    <property type="entry name" value="BLR1656 PROTEIN"/>
    <property type="match status" value="1"/>
</dbReference>
<keyword evidence="2" id="KW-0119">Carbohydrate metabolism</keyword>
<dbReference type="PANTHER" id="PTHR34002:SF10">
    <property type="entry name" value="PUTATIVE-RELATED"/>
    <property type="match status" value="1"/>
</dbReference>
<keyword evidence="2" id="KW-0624">Polysaccharide degradation</keyword>
<dbReference type="EMBL" id="KE747824">
    <property type="protein sequence ID" value="RMZ70260.1"/>
    <property type="molecule type" value="Genomic_DNA"/>
</dbReference>
<evidence type="ECO:0000313" key="5">
    <source>
        <dbReference type="Proteomes" id="UP000265663"/>
    </source>
</evidence>
<keyword evidence="5" id="KW-1185">Reference proteome</keyword>
<comment type="similarity">
    <text evidence="1 2">Belongs to the glycosyl hydrolase 12 (cellulase H) family.</text>
</comment>
<accession>A0A3M7M781</accession>